<reference evidence="3" key="1">
    <citation type="submission" date="2016-10" db="EMBL/GenBank/DDBJ databases">
        <authorList>
            <person name="Varghese N."/>
            <person name="Submissions S."/>
        </authorList>
    </citation>
    <scope>NUCLEOTIDE SEQUENCE [LARGE SCALE GENOMIC DNA]</scope>
    <source>
        <strain evidence="3">DSM 21857</strain>
    </source>
</reference>
<evidence type="ECO:0000313" key="2">
    <source>
        <dbReference type="EMBL" id="SFJ06231.1"/>
    </source>
</evidence>
<proteinExistence type="predicted"/>
<sequence>MNRFISLLTASFIALAGATVAAQAADPVYLQYDDPGICGSAPVLNKITHRFRYQVANVPHLPQVEIVEFNRIVQSRFNAQSEEWPIERRYCHAKAALSDGHTRDIWYLIERPMGFAGQGSNVEFCVSGFDRWHVYGGRCLSLR</sequence>
<accession>A0A1I3NA68</accession>
<dbReference type="RefSeq" id="WP_091521718.1">
    <property type="nucleotide sequence ID" value="NZ_FORF01000010.1"/>
</dbReference>
<dbReference type="EMBL" id="FORF01000010">
    <property type="protein sequence ID" value="SFJ06231.1"/>
    <property type="molecule type" value="Genomic_DNA"/>
</dbReference>
<organism evidence="2 3">
    <name type="scientific">Aquamicrobium aerolatum DSM 21857</name>
    <dbReference type="NCBI Taxonomy" id="1121003"/>
    <lineage>
        <taxon>Bacteria</taxon>
        <taxon>Pseudomonadati</taxon>
        <taxon>Pseudomonadota</taxon>
        <taxon>Alphaproteobacteria</taxon>
        <taxon>Hyphomicrobiales</taxon>
        <taxon>Phyllobacteriaceae</taxon>
        <taxon>Aerobium</taxon>
    </lineage>
</organism>
<keyword evidence="3" id="KW-1185">Reference proteome</keyword>
<protein>
    <submittedName>
        <fullName evidence="2">Uncharacterized protein</fullName>
    </submittedName>
</protein>
<dbReference type="STRING" id="1121003.SAMN03080618_02017"/>
<gene>
    <name evidence="2" type="ORF">SAMN03080618_02017</name>
</gene>
<evidence type="ECO:0000313" key="3">
    <source>
        <dbReference type="Proteomes" id="UP000242763"/>
    </source>
</evidence>
<dbReference type="Proteomes" id="UP000242763">
    <property type="component" value="Unassembled WGS sequence"/>
</dbReference>
<feature type="signal peptide" evidence="1">
    <location>
        <begin position="1"/>
        <end position="24"/>
    </location>
</feature>
<name>A0A1I3NA68_9HYPH</name>
<evidence type="ECO:0000256" key="1">
    <source>
        <dbReference type="SAM" id="SignalP"/>
    </source>
</evidence>
<feature type="chain" id="PRO_5017195703" evidence="1">
    <location>
        <begin position="25"/>
        <end position="143"/>
    </location>
</feature>
<dbReference type="OrthoDB" id="9808546at2"/>
<dbReference type="AlphaFoldDB" id="A0A1I3NA68"/>
<keyword evidence="1" id="KW-0732">Signal</keyword>